<dbReference type="AlphaFoldDB" id="A0AAW1IEW4"/>
<dbReference type="InterPro" id="IPR013010">
    <property type="entry name" value="Znf_SIAH"/>
</dbReference>
<evidence type="ECO:0000256" key="1">
    <source>
        <dbReference type="ARBA" id="ARBA00022723"/>
    </source>
</evidence>
<dbReference type="GO" id="GO:0005737">
    <property type="term" value="C:cytoplasm"/>
    <property type="evidence" value="ECO:0007669"/>
    <property type="project" value="TreeGrafter"/>
</dbReference>
<proteinExistence type="predicted"/>
<dbReference type="PANTHER" id="PTHR45877">
    <property type="entry name" value="E3 UBIQUITIN-PROTEIN LIGASE SIAH2"/>
    <property type="match status" value="1"/>
</dbReference>
<evidence type="ECO:0000313" key="6">
    <source>
        <dbReference type="EMBL" id="KAK9688114.1"/>
    </source>
</evidence>
<feature type="domain" description="SIAH-type" evidence="5">
    <location>
        <begin position="93"/>
        <end position="154"/>
    </location>
</feature>
<keyword evidence="7" id="KW-1185">Reference proteome</keyword>
<dbReference type="InterPro" id="IPR013083">
    <property type="entry name" value="Znf_RING/FYVE/PHD"/>
</dbReference>
<dbReference type="GO" id="GO:0008270">
    <property type="term" value="F:zinc ion binding"/>
    <property type="evidence" value="ECO:0007669"/>
    <property type="project" value="UniProtKB-KW"/>
</dbReference>
<evidence type="ECO:0000259" key="5">
    <source>
        <dbReference type="PROSITE" id="PS51081"/>
    </source>
</evidence>
<protein>
    <submittedName>
        <fullName evidence="6">Seven in absentia protein family</fullName>
    </submittedName>
</protein>
<dbReference type="GO" id="GO:0031624">
    <property type="term" value="F:ubiquitin conjugating enzyme binding"/>
    <property type="evidence" value="ECO:0007669"/>
    <property type="project" value="TreeGrafter"/>
</dbReference>
<dbReference type="PANTHER" id="PTHR45877:SF2">
    <property type="entry name" value="E3 UBIQUITIN-PROTEIN LIGASE SINA-RELATED"/>
    <property type="match status" value="1"/>
</dbReference>
<organism evidence="6 7">
    <name type="scientific">Popillia japonica</name>
    <name type="common">Japanese beetle</name>
    <dbReference type="NCBI Taxonomy" id="7064"/>
    <lineage>
        <taxon>Eukaryota</taxon>
        <taxon>Metazoa</taxon>
        <taxon>Ecdysozoa</taxon>
        <taxon>Arthropoda</taxon>
        <taxon>Hexapoda</taxon>
        <taxon>Insecta</taxon>
        <taxon>Pterygota</taxon>
        <taxon>Neoptera</taxon>
        <taxon>Endopterygota</taxon>
        <taxon>Coleoptera</taxon>
        <taxon>Polyphaga</taxon>
        <taxon>Scarabaeiformia</taxon>
        <taxon>Scarabaeidae</taxon>
        <taxon>Rutelinae</taxon>
        <taxon>Popillia</taxon>
    </lineage>
</organism>
<evidence type="ECO:0000256" key="4">
    <source>
        <dbReference type="PROSITE-ProRule" id="PRU00455"/>
    </source>
</evidence>
<keyword evidence="1" id="KW-0479">Metal-binding</keyword>
<dbReference type="SUPFAM" id="SSF49599">
    <property type="entry name" value="TRAF domain-like"/>
    <property type="match status" value="1"/>
</dbReference>
<evidence type="ECO:0000256" key="2">
    <source>
        <dbReference type="ARBA" id="ARBA00022771"/>
    </source>
</evidence>
<keyword evidence="3" id="KW-0862">Zinc</keyword>
<comment type="caution">
    <text evidence="6">The sequence shown here is derived from an EMBL/GenBank/DDBJ whole genome shotgun (WGS) entry which is preliminary data.</text>
</comment>
<dbReference type="Proteomes" id="UP001458880">
    <property type="component" value="Unassembled WGS sequence"/>
</dbReference>
<dbReference type="EMBL" id="JASPKY010000605">
    <property type="protein sequence ID" value="KAK9688114.1"/>
    <property type="molecule type" value="Genomic_DNA"/>
</dbReference>
<dbReference type="Gene3D" id="3.30.40.10">
    <property type="entry name" value="Zinc/RING finger domain, C3HC4 (zinc finger)"/>
    <property type="match status" value="1"/>
</dbReference>
<evidence type="ECO:0000256" key="3">
    <source>
        <dbReference type="ARBA" id="ARBA00022833"/>
    </source>
</evidence>
<dbReference type="Pfam" id="PF21361">
    <property type="entry name" value="Sina_ZnF"/>
    <property type="match status" value="1"/>
</dbReference>
<dbReference type="PROSITE" id="PS51081">
    <property type="entry name" value="ZF_SIAH"/>
    <property type="match status" value="1"/>
</dbReference>
<dbReference type="GO" id="GO:0061630">
    <property type="term" value="F:ubiquitin protein ligase activity"/>
    <property type="evidence" value="ECO:0007669"/>
    <property type="project" value="TreeGrafter"/>
</dbReference>
<reference evidence="6 7" key="1">
    <citation type="journal article" date="2024" name="BMC Genomics">
        <title>De novo assembly and annotation of Popillia japonica's genome with initial clues to its potential as an invasive pest.</title>
        <authorList>
            <person name="Cucini C."/>
            <person name="Boschi S."/>
            <person name="Funari R."/>
            <person name="Cardaioli E."/>
            <person name="Iannotti N."/>
            <person name="Marturano G."/>
            <person name="Paoli F."/>
            <person name="Bruttini M."/>
            <person name="Carapelli A."/>
            <person name="Frati F."/>
            <person name="Nardi F."/>
        </authorList>
    </citation>
    <scope>NUCLEOTIDE SEQUENCE [LARGE SCALE GENOMIC DNA]</scope>
    <source>
        <strain evidence="6">DMR45628</strain>
    </source>
</reference>
<gene>
    <name evidence="6" type="ORF">QE152_g35768</name>
</gene>
<sequence>MVMYKKDYFFFSSESYIIKTCLSEVHTSFSNMNILTTKDILDLSICRCRSCQRRLRYPIMEIAGFGNVCGNCYETTLYTNAVRNNELCTLMEKLHFSCYYEEDGCTFNGSFQATYEHERRCQFRIRRCPFIYQNECDKKIRMSDIAAHIDEDHADNILVVEDEILLAEEEMLYTFYQLSGEISNLKFHSIGFDKFDNKGRLMCEYELRQKFDVENAFRVDLKSSRYIEKMKIYFSNNIETVQEVLTTKIWWQCRNCLRTTNTSRFCSNCRKSVETCRHCNIKCCSDSKYNWNLSEDIHVSSAFVCKSTGCNQLIRGDKYLAHKNYQCRFISRECLFCIEHFTVKDMIPHILNNHKNDINLISCLIQLDKPIKYVYINDVDAFVAECSLPSSTKHLSIKMIKFTEPNWDADYVWKMHIKKHGKSFITTCTNIQNLNEQTQLDDEDWPEKARR</sequence>
<dbReference type="GO" id="GO:0043161">
    <property type="term" value="P:proteasome-mediated ubiquitin-dependent protein catabolic process"/>
    <property type="evidence" value="ECO:0007669"/>
    <property type="project" value="TreeGrafter"/>
</dbReference>
<dbReference type="InterPro" id="IPR004162">
    <property type="entry name" value="SINA-like_animal"/>
</dbReference>
<accession>A0AAW1IEW4</accession>
<evidence type="ECO:0000313" key="7">
    <source>
        <dbReference type="Proteomes" id="UP001458880"/>
    </source>
</evidence>
<name>A0AAW1IEW4_POPJA</name>
<keyword evidence="2 4" id="KW-0863">Zinc-finger</keyword>